<reference evidence="14 15" key="1">
    <citation type="submission" date="2024-04" db="EMBL/GenBank/DDBJ databases">
        <authorList>
            <consortium name="Genoscope - CEA"/>
            <person name="William W."/>
        </authorList>
    </citation>
    <scope>NUCLEOTIDE SEQUENCE [LARGE SCALE GENOMIC DNA]</scope>
</reference>
<evidence type="ECO:0000256" key="3">
    <source>
        <dbReference type="ARBA" id="ARBA00022461"/>
    </source>
</evidence>
<dbReference type="GO" id="GO:0005886">
    <property type="term" value="C:plasma membrane"/>
    <property type="evidence" value="ECO:0007669"/>
    <property type="project" value="TreeGrafter"/>
</dbReference>
<evidence type="ECO:0000256" key="10">
    <source>
        <dbReference type="ARBA" id="ARBA00023201"/>
    </source>
</evidence>
<dbReference type="EMBL" id="CAXITT010000391">
    <property type="protein sequence ID" value="CAL1540641.1"/>
    <property type="molecule type" value="Genomic_DNA"/>
</dbReference>
<accession>A0AAV2I1V2</accession>
<gene>
    <name evidence="14" type="ORF">GSLYS_00014290001</name>
</gene>
<name>A0AAV2I1V2_LYMST</name>
<keyword evidence="9" id="KW-0325">Glycoprotein</keyword>
<comment type="caution">
    <text evidence="14">The sequence shown here is derived from an EMBL/GenBank/DDBJ whole genome shotgun (WGS) entry which is preliminary data.</text>
</comment>
<dbReference type="InterPro" id="IPR001873">
    <property type="entry name" value="ENaC"/>
</dbReference>
<keyword evidence="3 12" id="KW-0894">Sodium channel</keyword>
<keyword evidence="5 13" id="KW-1133">Transmembrane helix</keyword>
<comment type="subcellular location">
    <subcellularLocation>
        <location evidence="1">Membrane</location>
        <topology evidence="1">Multi-pass membrane protein</topology>
    </subcellularLocation>
</comment>
<evidence type="ECO:0000313" key="15">
    <source>
        <dbReference type="Proteomes" id="UP001497497"/>
    </source>
</evidence>
<dbReference type="PRINTS" id="PR01078">
    <property type="entry name" value="AMINACHANNEL"/>
</dbReference>
<proteinExistence type="inferred from homology"/>
<comment type="similarity">
    <text evidence="12">Belongs to the amiloride-sensitive sodium channel (TC 1.A.6) family.</text>
</comment>
<evidence type="ECO:0000256" key="1">
    <source>
        <dbReference type="ARBA" id="ARBA00004141"/>
    </source>
</evidence>
<evidence type="ECO:0000313" key="14">
    <source>
        <dbReference type="EMBL" id="CAL1540641.1"/>
    </source>
</evidence>
<keyword evidence="4 12" id="KW-0812">Transmembrane</keyword>
<dbReference type="Pfam" id="PF00858">
    <property type="entry name" value="ASC"/>
    <property type="match status" value="1"/>
</dbReference>
<keyword evidence="10 12" id="KW-0739">Sodium transport</keyword>
<keyword evidence="7 12" id="KW-0406">Ion transport</keyword>
<evidence type="ECO:0000256" key="6">
    <source>
        <dbReference type="ARBA" id="ARBA00023053"/>
    </source>
</evidence>
<organism evidence="14 15">
    <name type="scientific">Lymnaea stagnalis</name>
    <name type="common">Great pond snail</name>
    <name type="synonym">Helix stagnalis</name>
    <dbReference type="NCBI Taxonomy" id="6523"/>
    <lineage>
        <taxon>Eukaryota</taxon>
        <taxon>Metazoa</taxon>
        <taxon>Spiralia</taxon>
        <taxon>Lophotrochozoa</taxon>
        <taxon>Mollusca</taxon>
        <taxon>Gastropoda</taxon>
        <taxon>Heterobranchia</taxon>
        <taxon>Euthyneura</taxon>
        <taxon>Panpulmonata</taxon>
        <taxon>Hygrophila</taxon>
        <taxon>Lymnaeoidea</taxon>
        <taxon>Lymnaeidae</taxon>
        <taxon>Lymnaea</taxon>
    </lineage>
</organism>
<evidence type="ECO:0000256" key="11">
    <source>
        <dbReference type="ARBA" id="ARBA00023303"/>
    </source>
</evidence>
<feature type="transmembrane region" description="Helical" evidence="13">
    <location>
        <begin position="45"/>
        <end position="71"/>
    </location>
</feature>
<evidence type="ECO:0000256" key="2">
    <source>
        <dbReference type="ARBA" id="ARBA00022448"/>
    </source>
</evidence>
<sequence length="75" mass="8926">MCMLHILREDFIKLNIYFEELNFEELEEQIDYEFTQLMSDVGGTIGLWIGLSILSIFELFHVLLQICHYIVRGNQ</sequence>
<dbReference type="GO" id="GO:0015280">
    <property type="term" value="F:ligand-gated sodium channel activity"/>
    <property type="evidence" value="ECO:0007669"/>
    <property type="project" value="TreeGrafter"/>
</dbReference>
<evidence type="ECO:0000256" key="13">
    <source>
        <dbReference type="SAM" id="Phobius"/>
    </source>
</evidence>
<dbReference type="PANTHER" id="PTHR11690">
    <property type="entry name" value="AMILORIDE-SENSITIVE SODIUM CHANNEL-RELATED"/>
    <property type="match status" value="1"/>
</dbReference>
<dbReference type="Gene3D" id="1.10.287.770">
    <property type="entry name" value="YojJ-like"/>
    <property type="match status" value="1"/>
</dbReference>
<evidence type="ECO:0000256" key="5">
    <source>
        <dbReference type="ARBA" id="ARBA00022989"/>
    </source>
</evidence>
<evidence type="ECO:0000256" key="7">
    <source>
        <dbReference type="ARBA" id="ARBA00023065"/>
    </source>
</evidence>
<dbReference type="Proteomes" id="UP001497497">
    <property type="component" value="Unassembled WGS sequence"/>
</dbReference>
<keyword evidence="2 12" id="KW-0813">Transport</keyword>
<evidence type="ECO:0000256" key="4">
    <source>
        <dbReference type="ARBA" id="ARBA00022692"/>
    </source>
</evidence>
<keyword evidence="6" id="KW-0915">Sodium</keyword>
<dbReference type="AlphaFoldDB" id="A0AAV2I1V2"/>
<evidence type="ECO:0000256" key="12">
    <source>
        <dbReference type="RuleBase" id="RU000679"/>
    </source>
</evidence>
<keyword evidence="11 12" id="KW-0407">Ion channel</keyword>
<keyword evidence="8 13" id="KW-0472">Membrane</keyword>
<keyword evidence="15" id="KW-1185">Reference proteome</keyword>
<evidence type="ECO:0000256" key="8">
    <source>
        <dbReference type="ARBA" id="ARBA00023136"/>
    </source>
</evidence>
<protein>
    <submittedName>
        <fullName evidence="14">Uncharacterized protein</fullName>
    </submittedName>
</protein>
<dbReference type="FunFam" id="1.10.287.770:FF:000001">
    <property type="entry name" value="Acid-sensing ion channel subunit 1"/>
    <property type="match status" value="1"/>
</dbReference>
<evidence type="ECO:0000256" key="9">
    <source>
        <dbReference type="ARBA" id="ARBA00023180"/>
    </source>
</evidence>